<accession>A0AC61QLX0</accession>
<gene>
    <name evidence="1" type="ORF">E5358_14160</name>
</gene>
<organism evidence="1 2">
    <name type="scientific">Palleniella muris</name>
    <dbReference type="NCBI Taxonomy" id="3038145"/>
    <lineage>
        <taxon>Bacteria</taxon>
        <taxon>Pseudomonadati</taxon>
        <taxon>Bacteroidota</taxon>
        <taxon>Bacteroidia</taxon>
        <taxon>Bacteroidales</taxon>
        <taxon>Prevotellaceae</taxon>
        <taxon>Palleniella</taxon>
    </lineage>
</organism>
<evidence type="ECO:0000313" key="2">
    <source>
        <dbReference type="Proteomes" id="UP000308886"/>
    </source>
</evidence>
<protein>
    <submittedName>
        <fullName evidence="1">Uncharacterized protein</fullName>
    </submittedName>
</protein>
<dbReference type="Proteomes" id="UP000308886">
    <property type="component" value="Unassembled WGS sequence"/>
</dbReference>
<evidence type="ECO:0000313" key="1">
    <source>
        <dbReference type="EMBL" id="TGX79937.1"/>
    </source>
</evidence>
<name>A0AC61QLX0_9BACT</name>
<proteinExistence type="predicted"/>
<dbReference type="EMBL" id="SRZC01000033">
    <property type="protein sequence ID" value="TGX79937.1"/>
    <property type="molecule type" value="Genomic_DNA"/>
</dbReference>
<comment type="caution">
    <text evidence="1">The sequence shown here is derived from an EMBL/GenBank/DDBJ whole genome shotgun (WGS) entry which is preliminary data.</text>
</comment>
<keyword evidence="2" id="KW-1185">Reference proteome</keyword>
<sequence>MKKFFYLLAAVFALTACNTGSDYEWEGGSYYLTEGVFIVQEGNFGNVNGSIGYLTYNYIDINQWTMNPDIYFSANGTSLKGTINDAAICGNKIYIVGTDEKTIFVADKTSMVEVDRIKLELEGNTFKPRHIVVSNNELFVSTFEKKVFVINSANNTITKTYDCGSYSEGLAIADGYLYVANSNYASGENSSISKINLATGTSEEIKTPEMKNVVDVQTAMGRIFYLDSGTYDPVPPHTQKDYGIYELKGKNSVLVLAATEMCISGNVILGINNPHSYPSTGTPEFFAYNISSGRKNMLTDGKDISHLEPNKISLDPVSGLVYITCLSKNAGIPQYQDYGFCAVYGLNADSFANTLTGNYLKTFQCGVGPTYVIPNIKYVQK</sequence>
<reference evidence="1" key="1">
    <citation type="submission" date="2019-04" db="EMBL/GenBank/DDBJ databases">
        <title>Microbes associate with the intestines of laboratory mice.</title>
        <authorList>
            <person name="Navarre W."/>
            <person name="Wong E."/>
            <person name="Huang K."/>
            <person name="Tropini C."/>
            <person name="Ng K."/>
            <person name="Yu B."/>
        </authorList>
    </citation>
    <scope>NUCLEOTIDE SEQUENCE</scope>
    <source>
        <strain evidence="1">NM73_A23</strain>
    </source>
</reference>